<dbReference type="EMBL" id="AFGF01000173">
    <property type="protein sequence ID" value="EGO62729.1"/>
    <property type="molecule type" value="Genomic_DNA"/>
</dbReference>
<evidence type="ECO:0000313" key="3">
    <source>
        <dbReference type="EMBL" id="EGO62729.1"/>
    </source>
</evidence>
<sequence length="306" mass="33708">MKHGKTLLMAALLTLGTAAGVHAEEGDALEISGSLTGNWEHVEEKATDEEFDNTEQTFNLNLNYSFSDKLEAYLRYSYRHFGGDNSDEKISELDLYGIKYQLNEENALNIGSQEAELGVLSGLVDLTEVGKDAMMQGVTWDYGAEDADISAHVIGGETFDGDLTLAGLQLNKKMGDVTVSGEYLHLKDDTTDDKLSTFGLGAAYTFEKWGLAAEYLRSDADEDKTGYLAGVTYSFTDDNTLSLTYRNLKSASTLIGTYGNDTKGFELEWEKSFSDRWTLTLTHEKATTISTDEDTDTSTVEVSYSF</sequence>
<dbReference type="STRING" id="1009370.ALO_16597"/>
<keyword evidence="1" id="KW-0732">Signal</keyword>
<dbReference type="InterPro" id="IPR023614">
    <property type="entry name" value="Porin_dom_sf"/>
</dbReference>
<reference evidence="3 4" key="1">
    <citation type="journal article" date="2011" name="EMBO J.">
        <title>Structural diversity of bacterial flagellar motors.</title>
        <authorList>
            <person name="Chen S."/>
            <person name="Beeby M."/>
            <person name="Murphy G.E."/>
            <person name="Leadbetter J.R."/>
            <person name="Hendrixson D.R."/>
            <person name="Briegel A."/>
            <person name="Li Z."/>
            <person name="Shi J."/>
            <person name="Tocheva E.I."/>
            <person name="Muller A."/>
            <person name="Dobro M.J."/>
            <person name="Jensen G.J."/>
        </authorList>
    </citation>
    <scope>NUCLEOTIDE SEQUENCE [LARGE SCALE GENOMIC DNA]</scope>
    <source>
        <strain evidence="3 4">DSM 6540</strain>
    </source>
</reference>
<dbReference type="InterPro" id="IPR033900">
    <property type="entry name" value="Gram_neg_porin_domain"/>
</dbReference>
<dbReference type="Proteomes" id="UP000003240">
    <property type="component" value="Unassembled WGS sequence"/>
</dbReference>
<dbReference type="GO" id="GO:0016020">
    <property type="term" value="C:membrane"/>
    <property type="evidence" value="ECO:0007669"/>
    <property type="project" value="InterPro"/>
</dbReference>
<feature type="chain" id="PRO_5003366300" description="Porin domain-containing protein" evidence="1">
    <location>
        <begin position="24"/>
        <end position="306"/>
    </location>
</feature>
<dbReference type="Gene3D" id="2.40.160.10">
    <property type="entry name" value="Porin"/>
    <property type="match status" value="1"/>
</dbReference>
<dbReference type="AlphaFoldDB" id="F7NMI9"/>
<evidence type="ECO:0000256" key="1">
    <source>
        <dbReference type="SAM" id="SignalP"/>
    </source>
</evidence>
<dbReference type="GO" id="GO:0015288">
    <property type="term" value="F:porin activity"/>
    <property type="evidence" value="ECO:0007669"/>
    <property type="project" value="InterPro"/>
</dbReference>
<protein>
    <recommendedName>
        <fullName evidence="2">Porin domain-containing protein</fullName>
    </recommendedName>
</protein>
<accession>F7NMI9</accession>
<keyword evidence="4" id="KW-1185">Reference proteome</keyword>
<dbReference type="eggNOG" id="ENOG502ZT71">
    <property type="taxonomic scope" value="Bacteria"/>
</dbReference>
<evidence type="ECO:0000259" key="2">
    <source>
        <dbReference type="Pfam" id="PF13609"/>
    </source>
</evidence>
<comment type="caution">
    <text evidence="3">The sequence shown here is derived from an EMBL/GenBank/DDBJ whole genome shotgun (WGS) entry which is preliminary data.</text>
</comment>
<evidence type="ECO:0000313" key="4">
    <source>
        <dbReference type="Proteomes" id="UP000003240"/>
    </source>
</evidence>
<dbReference type="SUPFAM" id="SSF56935">
    <property type="entry name" value="Porins"/>
    <property type="match status" value="1"/>
</dbReference>
<organism evidence="3 4">
    <name type="scientific">Acetonema longum DSM 6540</name>
    <dbReference type="NCBI Taxonomy" id="1009370"/>
    <lineage>
        <taxon>Bacteria</taxon>
        <taxon>Bacillati</taxon>
        <taxon>Bacillota</taxon>
        <taxon>Negativicutes</taxon>
        <taxon>Acetonemataceae</taxon>
        <taxon>Acetonema</taxon>
    </lineage>
</organism>
<gene>
    <name evidence="3" type="ORF">ALO_16597</name>
</gene>
<dbReference type="RefSeq" id="WP_004097744.1">
    <property type="nucleotide sequence ID" value="NZ_AFGF01000173.1"/>
</dbReference>
<dbReference type="Pfam" id="PF13609">
    <property type="entry name" value="Porin_4"/>
    <property type="match status" value="1"/>
</dbReference>
<name>F7NMI9_9FIRM</name>
<feature type="domain" description="Porin" evidence="2">
    <location>
        <begin position="113"/>
        <end position="249"/>
    </location>
</feature>
<feature type="signal peptide" evidence="1">
    <location>
        <begin position="1"/>
        <end position="23"/>
    </location>
</feature>
<proteinExistence type="predicted"/>